<dbReference type="RefSeq" id="WP_107141728.1">
    <property type="nucleotide sequence ID" value="NZ_CP028324.1"/>
</dbReference>
<organism evidence="2 3">
    <name type="scientific">Pseudoduganella armeniaca</name>
    <dbReference type="NCBI Taxonomy" id="2072590"/>
    <lineage>
        <taxon>Bacteria</taxon>
        <taxon>Pseudomonadati</taxon>
        <taxon>Pseudomonadota</taxon>
        <taxon>Betaproteobacteria</taxon>
        <taxon>Burkholderiales</taxon>
        <taxon>Oxalobacteraceae</taxon>
        <taxon>Telluria group</taxon>
        <taxon>Pseudoduganella</taxon>
    </lineage>
</organism>
<dbReference type="KEGG" id="masz:C9I28_12205"/>
<keyword evidence="1" id="KW-0143">Chaperone</keyword>
<dbReference type="OrthoDB" id="8526323at2"/>
<dbReference type="InterPro" id="IPR020945">
    <property type="entry name" value="DMSO/NO3_reduct_chaperone"/>
</dbReference>
<accession>A0A2R4C9V6</accession>
<protein>
    <recommendedName>
        <fullName evidence="4">Molecular chaperone</fullName>
    </recommendedName>
</protein>
<reference evidence="2 3" key="1">
    <citation type="submission" date="2018-03" db="EMBL/GenBank/DDBJ databases">
        <title>Massilia armeniaca sp. nov., isolated from desert soil.</title>
        <authorList>
            <person name="Huang H."/>
            <person name="Ren M."/>
        </authorList>
    </citation>
    <scope>NUCLEOTIDE SEQUENCE [LARGE SCALE GENOMIC DNA]</scope>
    <source>
        <strain evidence="2 3">ZMN-3</strain>
    </source>
</reference>
<keyword evidence="3" id="KW-1185">Reference proteome</keyword>
<name>A0A2R4C9V6_9BURK</name>
<dbReference type="PANTHER" id="PTHR34227:SF1">
    <property type="entry name" value="DIMETHYL SULFOXIDE REDUCTASE CHAPERONE-RELATED"/>
    <property type="match status" value="1"/>
</dbReference>
<dbReference type="AlphaFoldDB" id="A0A2R4C9V6"/>
<evidence type="ECO:0008006" key="4">
    <source>
        <dbReference type="Google" id="ProtNLM"/>
    </source>
</evidence>
<dbReference type="PANTHER" id="PTHR34227">
    <property type="entry name" value="CHAPERONE PROTEIN YCDY"/>
    <property type="match status" value="1"/>
</dbReference>
<dbReference type="InterPro" id="IPR050289">
    <property type="entry name" value="TorD/DmsD_chaperones"/>
</dbReference>
<proteinExistence type="predicted"/>
<dbReference type="EMBL" id="CP028324">
    <property type="protein sequence ID" value="AVR96381.1"/>
    <property type="molecule type" value="Genomic_DNA"/>
</dbReference>
<dbReference type="Gene3D" id="1.10.3480.10">
    <property type="entry name" value="TorD-like"/>
    <property type="match status" value="1"/>
</dbReference>
<dbReference type="SUPFAM" id="SSF89155">
    <property type="entry name" value="TorD-like"/>
    <property type="match status" value="1"/>
</dbReference>
<gene>
    <name evidence="2" type="ORF">C9I28_12205</name>
</gene>
<evidence type="ECO:0000256" key="1">
    <source>
        <dbReference type="ARBA" id="ARBA00023186"/>
    </source>
</evidence>
<evidence type="ECO:0000313" key="3">
    <source>
        <dbReference type="Proteomes" id="UP000240505"/>
    </source>
</evidence>
<sequence>MNETRLQFETPDSGEEAARAELYGLLSMLFYQAPGAELLAAIAAAPAEGEGELPDAWRALQLACASADAPAVQGEYDTLFVSTGKPEVFLYGSYYMSGFLMEKPLALLRAELARLGLERSDAMPESEDHIAALCDVMRVLISSDDVLHGSIATQKQFFGGQMQPWVQQLCDAVAAHPQAHFYRHVAALAGAFFAVEMQAFDMS</sequence>
<dbReference type="Proteomes" id="UP000240505">
    <property type="component" value="Chromosome"/>
</dbReference>
<dbReference type="Pfam" id="PF02613">
    <property type="entry name" value="Nitrate_red_del"/>
    <property type="match status" value="1"/>
</dbReference>
<evidence type="ECO:0000313" key="2">
    <source>
        <dbReference type="EMBL" id="AVR96381.1"/>
    </source>
</evidence>
<dbReference type="InterPro" id="IPR036411">
    <property type="entry name" value="TorD-like_sf"/>
</dbReference>